<accession>A0A0F9R7P2</accession>
<organism evidence="1">
    <name type="scientific">marine sediment metagenome</name>
    <dbReference type="NCBI Taxonomy" id="412755"/>
    <lineage>
        <taxon>unclassified sequences</taxon>
        <taxon>metagenomes</taxon>
        <taxon>ecological metagenomes</taxon>
    </lineage>
</organism>
<reference evidence="1" key="1">
    <citation type="journal article" date="2015" name="Nature">
        <title>Complex archaea that bridge the gap between prokaryotes and eukaryotes.</title>
        <authorList>
            <person name="Spang A."/>
            <person name="Saw J.H."/>
            <person name="Jorgensen S.L."/>
            <person name="Zaremba-Niedzwiedzka K."/>
            <person name="Martijn J."/>
            <person name="Lind A.E."/>
            <person name="van Eijk R."/>
            <person name="Schleper C."/>
            <person name="Guy L."/>
            <person name="Ettema T.J."/>
        </authorList>
    </citation>
    <scope>NUCLEOTIDE SEQUENCE</scope>
</reference>
<gene>
    <name evidence="1" type="ORF">LCGC14_0629070</name>
</gene>
<protein>
    <submittedName>
        <fullName evidence="1">Uncharacterized protein</fullName>
    </submittedName>
</protein>
<proteinExistence type="predicted"/>
<comment type="caution">
    <text evidence="1">The sequence shown here is derived from an EMBL/GenBank/DDBJ whole genome shotgun (WGS) entry which is preliminary data.</text>
</comment>
<sequence>MLNEYNTLDNWRVAGEDFSEHSSTSMLLQTYQQWLEEHFNYYHSANDETRLMSP</sequence>
<dbReference type="AlphaFoldDB" id="A0A0F9R7P2"/>
<evidence type="ECO:0000313" key="1">
    <source>
        <dbReference type="EMBL" id="KKN50789.1"/>
    </source>
</evidence>
<dbReference type="EMBL" id="LAZR01001095">
    <property type="protein sequence ID" value="KKN50789.1"/>
    <property type="molecule type" value="Genomic_DNA"/>
</dbReference>
<name>A0A0F9R7P2_9ZZZZ</name>